<reference evidence="2 3" key="1">
    <citation type="submission" date="2020-03" db="EMBL/GenBank/DDBJ databases">
        <title>Metabolic flexibility allows generalist bacteria to become dominant in a frequently disturbed ecosystem.</title>
        <authorList>
            <person name="Chen Y.-J."/>
            <person name="Leung P.M."/>
            <person name="Bay S.K."/>
            <person name="Hugenholtz P."/>
            <person name="Kessler A.J."/>
            <person name="Shelley G."/>
            <person name="Waite D.W."/>
            <person name="Cook P.L."/>
            <person name="Greening C."/>
        </authorList>
    </citation>
    <scope>NUCLEOTIDE SEQUENCE [LARGE SCALE GENOMIC DNA]</scope>
    <source>
        <strain evidence="2">SS_bin_28</strain>
    </source>
</reference>
<comment type="caution">
    <text evidence="2">The sequence shown here is derived from an EMBL/GenBank/DDBJ whole genome shotgun (WGS) entry which is preliminary data.</text>
</comment>
<dbReference type="Pfam" id="PF08713">
    <property type="entry name" value="DNA_alkylation"/>
    <property type="match status" value="1"/>
</dbReference>
<evidence type="ECO:0000313" key="3">
    <source>
        <dbReference type="Proteomes" id="UP000547674"/>
    </source>
</evidence>
<dbReference type="PANTHER" id="PTHR41291">
    <property type="entry name" value="DNA ALKYLATION REPAIR PROTEIN"/>
    <property type="match status" value="1"/>
</dbReference>
<dbReference type="PANTHER" id="PTHR41291:SF1">
    <property type="entry name" value="DNA ALKYLATION REPAIR PROTEIN"/>
    <property type="match status" value="1"/>
</dbReference>
<dbReference type="Gene3D" id="1.25.10.90">
    <property type="match status" value="1"/>
</dbReference>
<dbReference type="SUPFAM" id="SSF48371">
    <property type="entry name" value="ARM repeat"/>
    <property type="match status" value="1"/>
</dbReference>
<dbReference type="CDD" id="cd06561">
    <property type="entry name" value="AlkD_like"/>
    <property type="match status" value="1"/>
</dbReference>
<feature type="coiled-coil region" evidence="1">
    <location>
        <begin position="139"/>
        <end position="166"/>
    </location>
</feature>
<keyword evidence="1" id="KW-0175">Coiled coil</keyword>
<sequence>MTVSKVLKQLKKEGTESYKRILMNHGAKEPVLGVKIADMKKMVKPIKGDYPLALELYDTGVYDAQYLAGLITDDSKMTKRDLRRWLSKANCSSISSTTVSWVAAESRYGSEMAATWIEAKKETSAQAGWATMTSLVSIKDDADLDLTELKRLLQRVKKTIHKERNLVRYSMNGFLIAVGCFVKPLTPTASEVAKAIGTVTVDMGNTACEVPSALGYIQKVKQRGTLGKKRKAARC</sequence>
<organism evidence="2 3">
    <name type="scientific">Eiseniibacteriota bacterium</name>
    <dbReference type="NCBI Taxonomy" id="2212470"/>
    <lineage>
        <taxon>Bacteria</taxon>
        <taxon>Candidatus Eiseniibacteriota</taxon>
    </lineage>
</organism>
<evidence type="ECO:0000313" key="2">
    <source>
        <dbReference type="EMBL" id="NNF06188.1"/>
    </source>
</evidence>
<dbReference type="AlphaFoldDB" id="A0A7Y2H203"/>
<proteinExistence type="predicted"/>
<evidence type="ECO:0000256" key="1">
    <source>
        <dbReference type="SAM" id="Coils"/>
    </source>
</evidence>
<dbReference type="InterPro" id="IPR014825">
    <property type="entry name" value="DNA_alkylation"/>
</dbReference>
<gene>
    <name evidence="2" type="ORF">HKN21_05460</name>
</gene>
<dbReference type="Proteomes" id="UP000547674">
    <property type="component" value="Unassembled WGS sequence"/>
</dbReference>
<dbReference type="EMBL" id="JABDJR010000208">
    <property type="protein sequence ID" value="NNF06188.1"/>
    <property type="molecule type" value="Genomic_DNA"/>
</dbReference>
<name>A0A7Y2H203_UNCEI</name>
<dbReference type="InterPro" id="IPR016024">
    <property type="entry name" value="ARM-type_fold"/>
</dbReference>
<protein>
    <submittedName>
        <fullName evidence="2">DNA alkylation repair protein</fullName>
    </submittedName>
</protein>
<accession>A0A7Y2H203</accession>